<protein>
    <submittedName>
        <fullName evidence="1">Uncharacterized protein</fullName>
    </submittedName>
</protein>
<dbReference type="HOGENOM" id="CLU_065500_1_0_1"/>
<proteinExistence type="predicted"/>
<evidence type="ECO:0000313" key="1">
    <source>
        <dbReference type="EMBL" id="ESA22116.1"/>
    </source>
</evidence>
<dbReference type="AlphaFoldDB" id="U9V2L6"/>
<name>U9V2L6_RHIID</name>
<dbReference type="EMBL" id="KI275857">
    <property type="protein sequence ID" value="ESA22116.1"/>
    <property type="molecule type" value="Genomic_DNA"/>
</dbReference>
<organism evidence="1">
    <name type="scientific">Rhizophagus irregularis (strain DAOM 181602 / DAOM 197198 / MUCL 43194)</name>
    <name type="common">Arbuscular mycorrhizal fungus</name>
    <name type="synonym">Glomus intraradices</name>
    <dbReference type="NCBI Taxonomy" id="747089"/>
    <lineage>
        <taxon>Eukaryota</taxon>
        <taxon>Fungi</taxon>
        <taxon>Fungi incertae sedis</taxon>
        <taxon>Mucoromycota</taxon>
        <taxon>Glomeromycotina</taxon>
        <taxon>Glomeromycetes</taxon>
        <taxon>Glomerales</taxon>
        <taxon>Glomeraceae</taxon>
        <taxon>Rhizophagus</taxon>
    </lineage>
</organism>
<reference evidence="1" key="1">
    <citation type="submission" date="2013-07" db="EMBL/GenBank/DDBJ databases">
        <title>The genome of an arbuscular mycorrhizal fungus provides insights into the evolution of the oldest plant symbiosis.</title>
        <authorList>
            <consortium name="DOE Joint Genome Institute"/>
            <person name="Tisserant E."/>
            <person name="Malbreil M."/>
            <person name="Kuo A."/>
            <person name="Kohler A."/>
            <person name="Symeonidi A."/>
            <person name="Balestrini R."/>
            <person name="Charron P."/>
            <person name="Duensing N."/>
            <person name="Frei-dit-Frey N."/>
            <person name="Gianinazzi-Pearson V."/>
            <person name="Gilbert B."/>
            <person name="Handa Y."/>
            <person name="Hijri M."/>
            <person name="Kaul R."/>
            <person name="Kawaguchi M."/>
            <person name="Krajinski F."/>
            <person name="Lammers P."/>
            <person name="Lapierre D."/>
            <person name="Masclaux F.G."/>
            <person name="Murat C."/>
            <person name="Morin E."/>
            <person name="Ndikumana S."/>
            <person name="Pagni M."/>
            <person name="Petitpierre D."/>
            <person name="Requena N."/>
            <person name="Rosikiewicz P."/>
            <person name="Riley R."/>
            <person name="Saito K."/>
            <person name="San Clemente H."/>
            <person name="Shapiro H."/>
            <person name="van Tuinen D."/>
            <person name="Becard G."/>
            <person name="Bonfante P."/>
            <person name="Paszkowski U."/>
            <person name="Shachar-Hill Y."/>
            <person name="Young J.P."/>
            <person name="Sanders I.R."/>
            <person name="Henrissat B."/>
            <person name="Rensing S.A."/>
            <person name="Grigoriev I.V."/>
            <person name="Corradi N."/>
            <person name="Roux C."/>
            <person name="Martin F."/>
        </authorList>
    </citation>
    <scope>NUCLEOTIDE SEQUENCE</scope>
    <source>
        <strain evidence="1">DAOM 197198</strain>
    </source>
</reference>
<gene>
    <name evidence="1" type="ORF">GLOINDRAFT_16764</name>
</gene>
<sequence>MVLTIYKNFTQQIINLTKPFKLKSLFLSEIQQLESLELLLQKSGDYLENFGIAKLNNGLSSNQQLLELITKYWYKNTGPKCCSIILRKLGQKLPPKLEYLCLNFYYIEASDFEVFLKNSKDTFINKLLINNSEGQDILPFIKEYIMKKKRVRYLAIKESILVKELVSFKDEANEFRLYNIKVQSYQSLEINLHNYIKEID</sequence>
<accession>U9V2L6</accession>